<dbReference type="Proteomes" id="UP000501568">
    <property type="component" value="Chromosome"/>
</dbReference>
<dbReference type="AlphaFoldDB" id="A0A6G6Y9L8"/>
<dbReference type="KEGG" id="spzr:G5C33_18750"/>
<dbReference type="EMBL" id="CP049109">
    <property type="protein sequence ID" value="QIG81625.1"/>
    <property type="molecule type" value="Genomic_DNA"/>
</dbReference>
<feature type="chain" id="PRO_5026332313" evidence="1">
    <location>
        <begin position="21"/>
        <end position="234"/>
    </location>
</feature>
<keyword evidence="1" id="KW-0732">Signal</keyword>
<dbReference type="RefSeq" id="WP_165328552.1">
    <property type="nucleotide sequence ID" value="NZ_CP049109.1"/>
</dbReference>
<evidence type="ECO:0000259" key="2">
    <source>
        <dbReference type="Pfam" id="PF10988"/>
    </source>
</evidence>
<proteinExistence type="predicted"/>
<reference evidence="3 4" key="1">
    <citation type="submission" date="2020-02" db="EMBL/GenBank/DDBJ databases">
        <authorList>
            <person name="Zheng R.K."/>
            <person name="Sun C.M."/>
        </authorList>
    </citation>
    <scope>NUCLEOTIDE SEQUENCE [LARGE SCALE GENOMIC DNA]</scope>
    <source>
        <strain evidence="4">zrk23</strain>
    </source>
</reference>
<keyword evidence="4" id="KW-1185">Reference proteome</keyword>
<dbReference type="InterPro" id="IPR021255">
    <property type="entry name" value="DUF2807"/>
</dbReference>
<dbReference type="Gene3D" id="2.160.20.120">
    <property type="match status" value="1"/>
</dbReference>
<accession>A0A6G6Y9L8</accession>
<organism evidence="3 4">
    <name type="scientific">Stakelama tenebrarum</name>
    <dbReference type="NCBI Taxonomy" id="2711215"/>
    <lineage>
        <taxon>Bacteria</taxon>
        <taxon>Pseudomonadati</taxon>
        <taxon>Pseudomonadota</taxon>
        <taxon>Alphaproteobacteria</taxon>
        <taxon>Sphingomonadales</taxon>
        <taxon>Sphingomonadaceae</taxon>
        <taxon>Stakelama</taxon>
    </lineage>
</organism>
<name>A0A6G6Y9L8_9SPHN</name>
<evidence type="ECO:0000313" key="3">
    <source>
        <dbReference type="EMBL" id="QIG81625.1"/>
    </source>
</evidence>
<sequence>MTRSLALLPLLILLAAFAPAQDRSFMVGSFDRIRVSGPYQVTVRTGSPSARATAEDRHALDQVDVHLAGNTLVVQAGQIGWDGHDSVAQAARIEITTPHLRALTVNGGGDVRVAAMDGDRVDASVNGAGSIAIDAVDAREFRGTVIGTGAITAGGKAQTARLSSNGAGSLDAGALSAGDVIIVSQSTGTMRAQARNTAQVMAMGSGTVAVSGSGRCTVSGPGPVTCAGEVTRAR</sequence>
<feature type="domain" description="Putative auto-transporter adhesin head GIN" evidence="2">
    <location>
        <begin position="30"/>
        <end position="213"/>
    </location>
</feature>
<gene>
    <name evidence="3" type="ORF">G5C33_18750</name>
</gene>
<feature type="signal peptide" evidence="1">
    <location>
        <begin position="1"/>
        <end position="20"/>
    </location>
</feature>
<evidence type="ECO:0000313" key="4">
    <source>
        <dbReference type="Proteomes" id="UP000501568"/>
    </source>
</evidence>
<evidence type="ECO:0000256" key="1">
    <source>
        <dbReference type="SAM" id="SignalP"/>
    </source>
</evidence>
<dbReference type="Pfam" id="PF10988">
    <property type="entry name" value="DUF2807"/>
    <property type="match status" value="1"/>
</dbReference>
<protein>
    <submittedName>
        <fullName evidence="3">DUF2807 domain-containing protein</fullName>
    </submittedName>
</protein>